<dbReference type="Pfam" id="PF07589">
    <property type="entry name" value="PEP-CTERM"/>
    <property type="match status" value="1"/>
</dbReference>
<evidence type="ECO:0000256" key="1">
    <source>
        <dbReference type="SAM" id="SignalP"/>
    </source>
</evidence>
<feature type="chain" id="PRO_5020675788" evidence="1">
    <location>
        <begin position="23"/>
        <end position="333"/>
    </location>
</feature>
<reference evidence="3 4" key="1">
    <citation type="submission" date="2019-02" db="EMBL/GenBank/DDBJ databases">
        <title>Aquabacterium sp. strain KMB7.</title>
        <authorList>
            <person name="Chen W.-M."/>
        </authorList>
    </citation>
    <scope>NUCLEOTIDE SEQUENCE [LARGE SCALE GENOMIC DNA]</scope>
    <source>
        <strain evidence="3 4">KMB7</strain>
    </source>
</reference>
<dbReference type="InterPro" id="IPR013424">
    <property type="entry name" value="Ice-binding_C"/>
</dbReference>
<accession>A0A4Q9GVE1</accession>
<keyword evidence="4" id="KW-1185">Reference proteome</keyword>
<proteinExistence type="predicted"/>
<feature type="signal peptide" evidence="1">
    <location>
        <begin position="1"/>
        <end position="22"/>
    </location>
</feature>
<sequence length="333" mass="35548">MTWHIACTACVVFACSMASVQAADVIRVGTTMSDFTYQVRDLSEADGKPAGISFLPAAADGLKFYLGDVQTPGSGYTVTPKFNDSTVVQYGALFGTGPQTVALPGIDAEVAKAGANFTARAAYSAAELSEVLATAQVSSTAKLSTSADQLGDIYLDLDRYANVGVHQPSAIFPSAQAMKFRMDPFTEVTFSAVIKTEFLTNLLPMIGTEGHTRVLNLPAGGDLFAQTVSAVVLDAGIVDQQPVRFSHNQYLESRLDTFGNFTSAGRASPSEQTLSLTMTNNRAFAYEGSLKFSLRNEIHLLVRAVPEPATWATFALGLAGVAWAVRRRRLLHA</sequence>
<organism evidence="3 4">
    <name type="scientific">Aquabacterium lacunae</name>
    <dbReference type="NCBI Taxonomy" id="2528630"/>
    <lineage>
        <taxon>Bacteria</taxon>
        <taxon>Pseudomonadati</taxon>
        <taxon>Pseudomonadota</taxon>
        <taxon>Betaproteobacteria</taxon>
        <taxon>Burkholderiales</taxon>
        <taxon>Aquabacterium</taxon>
    </lineage>
</organism>
<evidence type="ECO:0000259" key="2">
    <source>
        <dbReference type="Pfam" id="PF07589"/>
    </source>
</evidence>
<comment type="caution">
    <text evidence="3">The sequence shown here is derived from an EMBL/GenBank/DDBJ whole genome shotgun (WGS) entry which is preliminary data.</text>
</comment>
<name>A0A4Q9GVE1_9BURK</name>
<dbReference type="EMBL" id="SIXI01000007">
    <property type="protein sequence ID" value="TBO28390.1"/>
    <property type="molecule type" value="Genomic_DNA"/>
</dbReference>
<dbReference type="NCBIfam" id="TIGR02595">
    <property type="entry name" value="PEP_CTERM"/>
    <property type="match status" value="1"/>
</dbReference>
<dbReference type="AlphaFoldDB" id="A0A4Q9GVE1"/>
<gene>
    <name evidence="3" type="ORF">EYS42_15415</name>
</gene>
<evidence type="ECO:0000313" key="4">
    <source>
        <dbReference type="Proteomes" id="UP000292120"/>
    </source>
</evidence>
<keyword evidence="1" id="KW-0732">Signal</keyword>
<protein>
    <submittedName>
        <fullName evidence="3">PEP-CTERM sorting domain-containing protein</fullName>
    </submittedName>
</protein>
<evidence type="ECO:0000313" key="3">
    <source>
        <dbReference type="EMBL" id="TBO28390.1"/>
    </source>
</evidence>
<feature type="domain" description="Ice-binding protein C-terminal" evidence="2">
    <location>
        <begin position="304"/>
        <end position="327"/>
    </location>
</feature>
<dbReference type="Proteomes" id="UP000292120">
    <property type="component" value="Unassembled WGS sequence"/>
</dbReference>
<dbReference type="OrthoDB" id="9149352at2"/>